<dbReference type="GO" id="GO:0016874">
    <property type="term" value="F:ligase activity"/>
    <property type="evidence" value="ECO:0007669"/>
    <property type="project" value="UniProtKB-KW"/>
</dbReference>
<evidence type="ECO:0000313" key="1">
    <source>
        <dbReference type="EMBL" id="RCI69784.1"/>
    </source>
</evidence>
<keyword evidence="1" id="KW-0436">Ligase</keyword>
<dbReference type="Proteomes" id="UP000253594">
    <property type="component" value="Unassembled WGS sequence"/>
</dbReference>
<proteinExistence type="predicted"/>
<dbReference type="Gene3D" id="3.30.300.30">
    <property type="match status" value="1"/>
</dbReference>
<name>A0A367LX80_PSEAI</name>
<dbReference type="PANTHER" id="PTHR45398">
    <property type="match status" value="1"/>
</dbReference>
<dbReference type="PANTHER" id="PTHR45398:SF1">
    <property type="entry name" value="ENZYME, PUTATIVE (JCVI)-RELATED"/>
    <property type="match status" value="1"/>
</dbReference>
<reference evidence="1 2" key="1">
    <citation type="submission" date="2018-07" db="EMBL/GenBank/DDBJ databases">
        <title>Mechanisms of high-level aminoglycoside resistance among Gram-negative pathogens in Brazil.</title>
        <authorList>
            <person name="Ballaben A.S."/>
            <person name="Darini A.L.C."/>
            <person name="Doi Y."/>
        </authorList>
    </citation>
    <scope>NUCLEOTIDE SEQUENCE [LARGE SCALE GENOMIC DNA]</scope>
    <source>
        <strain evidence="1 2">B2-305</strain>
    </source>
</reference>
<evidence type="ECO:0000313" key="2">
    <source>
        <dbReference type="Proteomes" id="UP000253594"/>
    </source>
</evidence>
<protein>
    <submittedName>
        <fullName evidence="1">Long-chain fatty acid--CoA ligase</fullName>
    </submittedName>
</protein>
<organism evidence="1 2">
    <name type="scientific">Pseudomonas aeruginosa</name>
    <dbReference type="NCBI Taxonomy" id="287"/>
    <lineage>
        <taxon>Bacteria</taxon>
        <taxon>Pseudomonadati</taxon>
        <taxon>Pseudomonadota</taxon>
        <taxon>Gammaproteobacteria</taxon>
        <taxon>Pseudomonadales</taxon>
        <taxon>Pseudomonadaceae</taxon>
        <taxon>Pseudomonas</taxon>
    </lineage>
</organism>
<dbReference type="InterPro" id="IPR045851">
    <property type="entry name" value="AMP-bd_C_sf"/>
</dbReference>
<feature type="non-terminal residue" evidence="1">
    <location>
        <position position="1"/>
    </location>
</feature>
<accession>A0A367LX80</accession>
<comment type="caution">
    <text evidence="1">The sequence shown here is derived from an EMBL/GenBank/DDBJ whole genome shotgun (WGS) entry which is preliminary data.</text>
</comment>
<sequence length="109" mass="11998">HVLGRCDGTINKGGNLFHLNECERALNGLDEVIDVCCLKVDCPLYGEDYVAVIHTAPQVEFAFLPWLQQQLGTLRAPQRVVLSHQALPLNGAGKHDRRALAALLQREAS</sequence>
<gene>
    <name evidence="1" type="ORF">DT376_38100</name>
</gene>
<dbReference type="EMBL" id="QORE01002726">
    <property type="protein sequence ID" value="RCI69784.1"/>
    <property type="molecule type" value="Genomic_DNA"/>
</dbReference>
<dbReference type="SUPFAM" id="SSF56801">
    <property type="entry name" value="Acetyl-CoA synthetase-like"/>
    <property type="match status" value="1"/>
</dbReference>
<dbReference type="AlphaFoldDB" id="A0A367LX80"/>